<dbReference type="SUPFAM" id="SSF51161">
    <property type="entry name" value="Trimeric LpxA-like enzymes"/>
    <property type="match status" value="1"/>
</dbReference>
<dbReference type="InterPro" id="IPR011004">
    <property type="entry name" value="Trimer_LpxA-like_sf"/>
</dbReference>
<comment type="caution">
    <text evidence="4">The sequence shown here is derived from an EMBL/GenBank/DDBJ whole genome shotgun (WGS) entry which is preliminary data.</text>
</comment>
<evidence type="ECO:0000259" key="3">
    <source>
        <dbReference type="SMART" id="SM01266"/>
    </source>
</evidence>
<dbReference type="Proteomes" id="UP000238949">
    <property type="component" value="Unassembled WGS sequence"/>
</dbReference>
<keyword evidence="5" id="KW-1185">Reference proteome</keyword>
<dbReference type="OrthoDB" id="9815592at2"/>
<dbReference type="Gene3D" id="2.160.10.10">
    <property type="entry name" value="Hexapeptide repeat proteins"/>
    <property type="match status" value="1"/>
</dbReference>
<evidence type="ECO:0000256" key="1">
    <source>
        <dbReference type="ARBA" id="ARBA00007274"/>
    </source>
</evidence>
<evidence type="ECO:0000313" key="5">
    <source>
        <dbReference type="Proteomes" id="UP000238949"/>
    </source>
</evidence>
<dbReference type="GO" id="GO:0016407">
    <property type="term" value="F:acetyltransferase activity"/>
    <property type="evidence" value="ECO:0007669"/>
    <property type="project" value="InterPro"/>
</dbReference>
<organism evidence="4 5">
    <name type="scientific">Alteromonas alba</name>
    <dbReference type="NCBI Taxonomy" id="2079529"/>
    <lineage>
        <taxon>Bacteria</taxon>
        <taxon>Pseudomonadati</taxon>
        <taxon>Pseudomonadota</taxon>
        <taxon>Gammaproteobacteria</taxon>
        <taxon>Alteromonadales</taxon>
        <taxon>Alteromonadaceae</taxon>
        <taxon>Alteromonas/Salinimonas group</taxon>
        <taxon>Alteromonas</taxon>
    </lineage>
</organism>
<keyword evidence="2" id="KW-0808">Transferase</keyword>
<reference evidence="5" key="1">
    <citation type="journal article" date="2020" name="Int. J. Syst. Evol. Microbiol.">
        <title>Alteromonas alba sp. nov., a marine bacterium isolated from the seawater of the West Pacific Ocean.</title>
        <authorList>
            <person name="Sun C."/>
            <person name="Wu Y.-H."/>
            <person name="Xamxidin M."/>
            <person name="Cheng H."/>
            <person name="Xu X.-W."/>
        </authorList>
    </citation>
    <scope>NUCLEOTIDE SEQUENCE [LARGE SCALE GENOMIC DNA]</scope>
    <source>
        <strain evidence="5">190</strain>
    </source>
</reference>
<proteinExistence type="inferred from homology"/>
<feature type="domain" description="Maltose/galactoside acetyltransferase" evidence="3">
    <location>
        <begin position="9"/>
        <end position="63"/>
    </location>
</feature>
<evidence type="ECO:0000256" key="2">
    <source>
        <dbReference type="ARBA" id="ARBA00022679"/>
    </source>
</evidence>
<dbReference type="InterPro" id="IPR051159">
    <property type="entry name" value="Hexapeptide_acetyltransf"/>
</dbReference>
<accession>A0A2S9V627</accession>
<comment type="similarity">
    <text evidence="1">Belongs to the transferase hexapeptide repeat family.</text>
</comment>
<dbReference type="GO" id="GO:0008374">
    <property type="term" value="F:O-acyltransferase activity"/>
    <property type="evidence" value="ECO:0007669"/>
    <property type="project" value="TreeGrafter"/>
</dbReference>
<dbReference type="RefSeq" id="WP_105936079.1">
    <property type="nucleotide sequence ID" value="NZ_PVNP01000196.1"/>
</dbReference>
<evidence type="ECO:0000313" key="4">
    <source>
        <dbReference type="EMBL" id="PRO71919.1"/>
    </source>
</evidence>
<name>A0A2S9V627_9ALTE</name>
<dbReference type="GO" id="GO:0005829">
    <property type="term" value="C:cytosol"/>
    <property type="evidence" value="ECO:0007669"/>
    <property type="project" value="TreeGrafter"/>
</dbReference>
<sequence length="168" mass="18125">MTEPQDAIWQQIYSGQWYQTHHPQLVQARELAKRLCNELNQLPLSEVAKRQALVCQLLPNAKSTAVGNDFACDYGINIHADNPVVMGSRVVILDAAPVLFGANVRVENGVVIASLTHPLEAAKRKAGWQQANPVKIGDNVVLCEGCTVLPGAVIPAGAVIEQGKVVTR</sequence>
<protein>
    <recommendedName>
        <fullName evidence="3">Maltose/galactoside acetyltransferase domain-containing protein</fullName>
    </recommendedName>
</protein>
<dbReference type="AlphaFoldDB" id="A0A2S9V627"/>
<gene>
    <name evidence="4" type="ORF">C6Y40_19565</name>
</gene>
<dbReference type="SMART" id="SM01266">
    <property type="entry name" value="Mac"/>
    <property type="match status" value="1"/>
</dbReference>
<dbReference type="InterPro" id="IPR024688">
    <property type="entry name" value="Mac_dom"/>
</dbReference>
<dbReference type="Pfam" id="PF12464">
    <property type="entry name" value="Mac"/>
    <property type="match status" value="1"/>
</dbReference>
<dbReference type="PANTHER" id="PTHR23416">
    <property type="entry name" value="SIALIC ACID SYNTHASE-RELATED"/>
    <property type="match status" value="1"/>
</dbReference>
<dbReference type="PANTHER" id="PTHR23416:SF23">
    <property type="entry name" value="ACETYLTRANSFERASE C18B11.09C-RELATED"/>
    <property type="match status" value="1"/>
</dbReference>
<dbReference type="EMBL" id="PVNP01000196">
    <property type="protein sequence ID" value="PRO71919.1"/>
    <property type="molecule type" value="Genomic_DNA"/>
</dbReference>